<comment type="similarity">
    <text evidence="1">Belongs to the initiator RepB protein family.</text>
</comment>
<sequence>MHLYRYTISKISLQLFMLKDPNLVKYSNKVVRSAQRLSLLEQRIVFSAIAQVPLGTEITSEDKFYLRLEDLKKLGGAVSNDSYELLKEAADRLLTRTITLAPIDRKKGMTWTFLWCQASGYNDEKRMIGIQFSSMIIPFLKEVRERFVQYDLEEITGFRSVYTQPLYARLMLHMRNKDTGGIKQRWSETIPLDELRLTLDAEKYSAFGQFKLRVLNVAVQQINESVYTRFTVKWSIDEDSKIGKRVTAIRFSMSLRPHLVTDPEPDTDTVDWVSGLTRRQATLTEPQIVMVADWLSGKNKTVLEKHGTNVSEVYEFLRRQKQIPAKLDANNPDEYKKWLRKKLIDPEFVMLISPILRKLEFNFGGL</sequence>
<name>A0A6L6YJW0_9BURK</name>
<dbReference type="Proteomes" id="UP000472580">
    <property type="component" value="Unassembled WGS sequence"/>
</dbReference>
<accession>A0A6L6YJW0</accession>
<dbReference type="Gene3D" id="1.10.10.10">
    <property type="entry name" value="Winged helix-like DNA-binding domain superfamily/Winged helix DNA-binding domain"/>
    <property type="match status" value="2"/>
</dbReference>
<gene>
    <name evidence="3" type="ORF">E5987_12355</name>
</gene>
<dbReference type="GO" id="GO:0003887">
    <property type="term" value="F:DNA-directed DNA polymerase activity"/>
    <property type="evidence" value="ECO:0007669"/>
    <property type="project" value="InterPro"/>
</dbReference>
<dbReference type="InterPro" id="IPR036390">
    <property type="entry name" value="WH_DNA-bd_sf"/>
</dbReference>
<dbReference type="OrthoDB" id="7057930at2"/>
<evidence type="ECO:0000313" key="4">
    <source>
        <dbReference type="Proteomes" id="UP000472580"/>
    </source>
</evidence>
<dbReference type="GO" id="GO:0006270">
    <property type="term" value="P:DNA replication initiation"/>
    <property type="evidence" value="ECO:0007669"/>
    <property type="project" value="InterPro"/>
</dbReference>
<dbReference type="RefSeq" id="WP_160336376.1">
    <property type="nucleotide sequence ID" value="NZ_WSRP01000069.1"/>
</dbReference>
<evidence type="ECO:0000313" key="3">
    <source>
        <dbReference type="EMBL" id="MVX57966.1"/>
    </source>
</evidence>
<dbReference type="EMBL" id="WSRP01000069">
    <property type="protein sequence ID" value="MVX57966.1"/>
    <property type="molecule type" value="Genomic_DNA"/>
</dbReference>
<evidence type="ECO:0000256" key="1">
    <source>
        <dbReference type="ARBA" id="ARBA00038283"/>
    </source>
</evidence>
<dbReference type="SUPFAM" id="SSF46785">
    <property type="entry name" value="Winged helix' DNA-binding domain"/>
    <property type="match status" value="2"/>
</dbReference>
<dbReference type="InterPro" id="IPR036388">
    <property type="entry name" value="WH-like_DNA-bd_sf"/>
</dbReference>
<proteinExistence type="inferred from homology"/>
<reference evidence="3 4" key="1">
    <citation type="submission" date="2019-12" db="EMBL/GenBank/DDBJ databases">
        <title>Microbes associate with the intestines of laboratory mice.</title>
        <authorList>
            <person name="Navarre W."/>
            <person name="Wong E."/>
        </authorList>
    </citation>
    <scope>NUCLEOTIDE SEQUENCE [LARGE SCALE GENOMIC DNA]</scope>
    <source>
        <strain evidence="3 4">NM82_D38</strain>
    </source>
</reference>
<feature type="domain" description="Initiator Rep protein WH1" evidence="2">
    <location>
        <begin position="24"/>
        <end position="170"/>
    </location>
</feature>
<dbReference type="Pfam" id="PF01051">
    <property type="entry name" value="Rep3_N"/>
    <property type="match status" value="1"/>
</dbReference>
<dbReference type="AlphaFoldDB" id="A0A6L6YJW0"/>
<protein>
    <submittedName>
        <fullName evidence="3">RepB family plasmid replication initiator protein</fullName>
    </submittedName>
</protein>
<comment type="caution">
    <text evidence="3">The sequence shown here is derived from an EMBL/GenBank/DDBJ whole genome shotgun (WGS) entry which is preliminary data.</text>
</comment>
<dbReference type="Pfam" id="PF21205">
    <property type="entry name" value="Rep3_C"/>
    <property type="match status" value="1"/>
</dbReference>
<dbReference type="InterPro" id="IPR000525">
    <property type="entry name" value="Initiator_Rep_WH1"/>
</dbReference>
<keyword evidence="4" id="KW-1185">Reference proteome</keyword>
<evidence type="ECO:0000259" key="2">
    <source>
        <dbReference type="Pfam" id="PF01051"/>
    </source>
</evidence>
<organism evidence="3 4">
    <name type="scientific">Parasutterella muris</name>
    <dbReference type="NCBI Taxonomy" id="2565572"/>
    <lineage>
        <taxon>Bacteria</taxon>
        <taxon>Pseudomonadati</taxon>
        <taxon>Pseudomonadota</taxon>
        <taxon>Betaproteobacteria</taxon>
        <taxon>Burkholderiales</taxon>
        <taxon>Sutterellaceae</taxon>
        <taxon>Parasutterella</taxon>
    </lineage>
</organism>